<reference evidence="1 2" key="1">
    <citation type="submission" date="2020-12" db="EMBL/GenBank/DDBJ databases">
        <authorList>
            <person name="Shan Y."/>
        </authorList>
    </citation>
    <scope>NUCLEOTIDE SEQUENCE [LARGE SCALE GENOMIC DNA]</scope>
    <source>
        <strain evidence="2">csc3.9</strain>
    </source>
</reference>
<dbReference type="InterPro" id="IPR038590">
    <property type="entry name" value="YaeQ_sf"/>
</dbReference>
<dbReference type="AlphaFoldDB" id="A0A7T4QYR6"/>
<dbReference type="PIRSF" id="PIRSF011484">
    <property type="entry name" value="YaeQ"/>
    <property type="match status" value="1"/>
</dbReference>
<evidence type="ECO:0000313" key="1">
    <source>
        <dbReference type="EMBL" id="QQD17159.1"/>
    </source>
</evidence>
<dbReference type="KEGG" id="snan:I6N98_12380"/>
<keyword evidence="2" id="KW-1185">Reference proteome</keyword>
<dbReference type="CDD" id="cd22368">
    <property type="entry name" value="YaeQ-like"/>
    <property type="match status" value="1"/>
</dbReference>
<gene>
    <name evidence="1" type="ORF">I6N98_12380</name>
</gene>
<accession>A0A7T4QYR6</accession>
<name>A0A7T4QYR6_9GAMM</name>
<protein>
    <submittedName>
        <fullName evidence="1">YaeQ family protein</fullName>
    </submittedName>
</protein>
<dbReference type="Gene3D" id="3.10.640.10">
    <property type="entry name" value="Restriction endonuclease-like alpha-beta roll domain"/>
    <property type="match status" value="1"/>
</dbReference>
<dbReference type="InterPro" id="IPR011335">
    <property type="entry name" value="Restrct_endonuc-II-like"/>
</dbReference>
<sequence length="182" mass="20455">MALSATIFKARLQISDLRRHYYAEHSLTVARHPSETDERMILRLLAFALYADDALQLTRGLSTDEEPELWQRNLQGEIELWIELGQPTEKRLRQARGQARHVVVLSYGGRPATQWWQANGAALAKLGSVSVYELAPADSQALAALAQRNMDLQFTLDEDSIWVSSNDHNIALSLTTHCEANS</sequence>
<dbReference type="SMART" id="SM01322">
    <property type="entry name" value="YaeQ"/>
    <property type="match status" value="1"/>
</dbReference>
<evidence type="ECO:0000313" key="2">
    <source>
        <dbReference type="Proteomes" id="UP000596063"/>
    </source>
</evidence>
<proteinExistence type="predicted"/>
<organism evidence="1 2">
    <name type="scientific">Spongiibacter nanhainus</name>
    <dbReference type="NCBI Taxonomy" id="2794344"/>
    <lineage>
        <taxon>Bacteria</taxon>
        <taxon>Pseudomonadati</taxon>
        <taxon>Pseudomonadota</taxon>
        <taxon>Gammaproteobacteria</taxon>
        <taxon>Cellvibrionales</taxon>
        <taxon>Spongiibacteraceae</taxon>
        <taxon>Spongiibacter</taxon>
    </lineage>
</organism>
<dbReference type="SUPFAM" id="SSF52980">
    <property type="entry name" value="Restriction endonuclease-like"/>
    <property type="match status" value="1"/>
</dbReference>
<dbReference type="Pfam" id="PF07152">
    <property type="entry name" value="YaeQ"/>
    <property type="match status" value="1"/>
</dbReference>
<dbReference type="PANTHER" id="PTHR38784">
    <property type="entry name" value="SUCROSE PHOSPHORYLASE"/>
    <property type="match status" value="1"/>
</dbReference>
<dbReference type="InterPro" id="IPR009822">
    <property type="entry name" value="YaeQ"/>
</dbReference>
<dbReference type="EMBL" id="CP066167">
    <property type="protein sequence ID" value="QQD17159.1"/>
    <property type="molecule type" value="Genomic_DNA"/>
</dbReference>
<dbReference type="Proteomes" id="UP000596063">
    <property type="component" value="Chromosome"/>
</dbReference>
<dbReference type="RefSeq" id="WP_198568661.1">
    <property type="nucleotide sequence ID" value="NZ_CP066167.1"/>
</dbReference>
<dbReference type="PANTHER" id="PTHR38784:SF1">
    <property type="entry name" value="SUCROSE PHOSPHORYLASE"/>
    <property type="match status" value="1"/>
</dbReference>